<evidence type="ECO:0000313" key="2">
    <source>
        <dbReference type="EMBL" id="QUC21297.1"/>
    </source>
</evidence>
<dbReference type="AlphaFoldDB" id="A0A8E5HTM8"/>
<keyword evidence="3" id="KW-1185">Reference proteome</keyword>
<reference evidence="2" key="1">
    <citation type="submission" date="2020-03" db="EMBL/GenBank/DDBJ databases">
        <title>A mixture of massive structural variations and highly conserved coding sequences in Ustilaginoidea virens genome.</title>
        <authorList>
            <person name="Zhang K."/>
            <person name="Zhao Z."/>
            <person name="Zhang Z."/>
            <person name="Li Y."/>
            <person name="Hsiang T."/>
            <person name="Sun W."/>
        </authorList>
    </citation>
    <scope>NUCLEOTIDE SEQUENCE</scope>
    <source>
        <strain evidence="2">UV-8b</strain>
    </source>
</reference>
<feature type="signal peptide" evidence="1">
    <location>
        <begin position="1"/>
        <end position="18"/>
    </location>
</feature>
<dbReference type="KEGG" id="uvi:66066317"/>
<dbReference type="EMBL" id="CP072756">
    <property type="protein sequence ID" value="QUC21297.1"/>
    <property type="molecule type" value="Genomic_DNA"/>
</dbReference>
<organism evidence="2 3">
    <name type="scientific">Ustilaginoidea virens</name>
    <name type="common">Rice false smut fungus</name>
    <name type="synonym">Villosiclava virens</name>
    <dbReference type="NCBI Taxonomy" id="1159556"/>
    <lineage>
        <taxon>Eukaryota</taxon>
        <taxon>Fungi</taxon>
        <taxon>Dikarya</taxon>
        <taxon>Ascomycota</taxon>
        <taxon>Pezizomycotina</taxon>
        <taxon>Sordariomycetes</taxon>
        <taxon>Hypocreomycetidae</taxon>
        <taxon>Hypocreales</taxon>
        <taxon>Clavicipitaceae</taxon>
        <taxon>Ustilaginoidea</taxon>
    </lineage>
</organism>
<evidence type="ECO:0000256" key="1">
    <source>
        <dbReference type="SAM" id="SignalP"/>
    </source>
</evidence>
<evidence type="ECO:0000313" key="3">
    <source>
        <dbReference type="Proteomes" id="UP000027002"/>
    </source>
</evidence>
<feature type="chain" id="PRO_5034000291" evidence="1">
    <location>
        <begin position="19"/>
        <end position="97"/>
    </location>
</feature>
<gene>
    <name evidence="2" type="ORF">UV8b_05540</name>
</gene>
<name>A0A8E5HTM8_USTVR</name>
<dbReference type="RefSeq" id="XP_042998970.1">
    <property type="nucleotide sequence ID" value="XM_043143037.1"/>
</dbReference>
<dbReference type="Proteomes" id="UP000027002">
    <property type="component" value="Chromosome 4"/>
</dbReference>
<accession>A0A8E5HTM8</accession>
<protein>
    <submittedName>
        <fullName evidence="2">Uncharacterized protein</fullName>
    </submittedName>
</protein>
<proteinExistence type="predicted"/>
<keyword evidence="1" id="KW-0732">Signal</keyword>
<dbReference type="GeneID" id="66066317"/>
<sequence length="97" mass="10020">MKVAPMLAILTLGSLGLAASNSRRSDPISCPKGMKWNAKMIMCVVIPAGQPGSTINPCQSGYTWVDECGGCGTYGPGDGHCQADRPCPPFCCAPGLC</sequence>